<protein>
    <submittedName>
        <fullName evidence="3">Uncharacterized protein</fullName>
    </submittedName>
</protein>
<dbReference type="PANTHER" id="PTHR22872">
    <property type="entry name" value="BTK-BINDING PROTEIN-RELATED"/>
    <property type="match status" value="1"/>
</dbReference>
<evidence type="ECO:0000313" key="3">
    <source>
        <dbReference type="EMBL" id="KAF9613022.1"/>
    </source>
</evidence>
<comment type="caution">
    <text evidence="3">The sequence shown here is derived from an EMBL/GenBank/DDBJ whole genome shotgun (WGS) entry which is preliminary data.</text>
</comment>
<evidence type="ECO:0000313" key="4">
    <source>
        <dbReference type="Proteomes" id="UP000631114"/>
    </source>
</evidence>
<dbReference type="Gene3D" id="2.130.10.30">
    <property type="entry name" value="Regulator of chromosome condensation 1/beta-lactamase-inhibitor protein II"/>
    <property type="match status" value="1"/>
</dbReference>
<evidence type="ECO:0000256" key="1">
    <source>
        <dbReference type="ARBA" id="ARBA00022737"/>
    </source>
</evidence>
<dbReference type="PROSITE" id="PS50012">
    <property type="entry name" value="RCC1_3"/>
    <property type="match status" value="1"/>
</dbReference>
<dbReference type="Pfam" id="PF00415">
    <property type="entry name" value="RCC1"/>
    <property type="match status" value="1"/>
</dbReference>
<dbReference type="EMBL" id="JADFTS010000003">
    <property type="protein sequence ID" value="KAF9613022.1"/>
    <property type="molecule type" value="Genomic_DNA"/>
</dbReference>
<keyword evidence="1" id="KW-0677">Repeat</keyword>
<dbReference type="InterPro" id="IPR009091">
    <property type="entry name" value="RCC1/BLIP-II"/>
</dbReference>
<gene>
    <name evidence="3" type="ORF">IFM89_005456</name>
</gene>
<dbReference type="AlphaFoldDB" id="A0A835IA69"/>
<keyword evidence="4" id="KW-1185">Reference proteome</keyword>
<dbReference type="InterPro" id="IPR000408">
    <property type="entry name" value="Reg_chr_condens"/>
</dbReference>
<dbReference type="OrthoDB" id="61110at2759"/>
<dbReference type="SUPFAM" id="SSF50985">
    <property type="entry name" value="RCC1/BLIP-II"/>
    <property type="match status" value="1"/>
</dbReference>
<accession>A0A835IA69</accession>
<dbReference type="InterPro" id="IPR051625">
    <property type="entry name" value="Signaling_Regulatory_Domain"/>
</dbReference>
<organism evidence="3 4">
    <name type="scientific">Coptis chinensis</name>
    <dbReference type="NCBI Taxonomy" id="261450"/>
    <lineage>
        <taxon>Eukaryota</taxon>
        <taxon>Viridiplantae</taxon>
        <taxon>Streptophyta</taxon>
        <taxon>Embryophyta</taxon>
        <taxon>Tracheophyta</taxon>
        <taxon>Spermatophyta</taxon>
        <taxon>Magnoliopsida</taxon>
        <taxon>Ranunculales</taxon>
        <taxon>Ranunculaceae</taxon>
        <taxon>Coptidoideae</taxon>
        <taxon>Coptis</taxon>
    </lineage>
</organism>
<proteinExistence type="predicted"/>
<reference evidence="3 4" key="1">
    <citation type="submission" date="2020-10" db="EMBL/GenBank/DDBJ databases">
        <title>The Coptis chinensis genome and diversification of protoberbering-type alkaloids.</title>
        <authorList>
            <person name="Wang B."/>
            <person name="Shu S."/>
            <person name="Song C."/>
            <person name="Liu Y."/>
        </authorList>
    </citation>
    <scope>NUCLEOTIDE SEQUENCE [LARGE SCALE GENOMIC DNA]</scope>
    <source>
        <strain evidence="3">HL-2020</strain>
        <tissue evidence="3">Leaf</tissue>
    </source>
</reference>
<sequence>MVNPGKLSQKVISLAAGEAHTLALTGDGCVYSWGRGTFGRLGTGKEDDELFPVRVEFDKTQGDRPKFVEIAAGAYHSLALQGLVLLWLYVVVTSEHIKWHITIHSVLKNIFNGTRSRAAKEELCVYPLAMSHKMEKINEKGHRLKLVSDKPVLRGVTHAALPELMGKRYMISEFEDYDHLSVSQLPDIRES</sequence>
<name>A0A835IA69_9MAGN</name>
<feature type="repeat" description="RCC1" evidence="2">
    <location>
        <begin position="28"/>
        <end position="83"/>
    </location>
</feature>
<evidence type="ECO:0000256" key="2">
    <source>
        <dbReference type="PROSITE-ProRule" id="PRU00235"/>
    </source>
</evidence>
<dbReference type="Proteomes" id="UP000631114">
    <property type="component" value="Unassembled WGS sequence"/>
</dbReference>